<dbReference type="InterPro" id="IPR029069">
    <property type="entry name" value="HotDog_dom_sf"/>
</dbReference>
<dbReference type="PANTHER" id="PTHR31793:SF24">
    <property type="entry name" value="LONG-CHAIN ACYL-COA THIOESTERASE FADM"/>
    <property type="match status" value="1"/>
</dbReference>
<dbReference type="InterPro" id="IPR050563">
    <property type="entry name" value="4-hydroxybenzoyl-CoA_TE"/>
</dbReference>
<dbReference type="AlphaFoldDB" id="A0A9E8RWM1"/>
<proteinExistence type="predicted"/>
<accession>A0A9E8RWM1</accession>
<dbReference type="RefSeq" id="WP_275418003.1">
    <property type="nucleotide sequence ID" value="NZ_CP106878.1"/>
</dbReference>
<evidence type="ECO:0000313" key="2">
    <source>
        <dbReference type="Proteomes" id="UP001164718"/>
    </source>
</evidence>
<dbReference type="CDD" id="cd00586">
    <property type="entry name" value="4HBT"/>
    <property type="match status" value="1"/>
</dbReference>
<name>A0A9E8RWM1_9BACI</name>
<keyword evidence="2" id="KW-1185">Reference proteome</keyword>
<dbReference type="Pfam" id="PF13279">
    <property type="entry name" value="4HBT_2"/>
    <property type="match status" value="1"/>
</dbReference>
<dbReference type="Gene3D" id="3.10.129.10">
    <property type="entry name" value="Hotdog Thioesterase"/>
    <property type="match status" value="1"/>
</dbReference>
<evidence type="ECO:0000313" key="1">
    <source>
        <dbReference type="EMBL" id="WAA10218.1"/>
    </source>
</evidence>
<dbReference type="PANTHER" id="PTHR31793">
    <property type="entry name" value="4-HYDROXYBENZOYL-COA THIOESTERASE FAMILY MEMBER"/>
    <property type="match status" value="1"/>
</dbReference>
<organism evidence="1 2">
    <name type="scientific">Fervidibacillus albus</name>
    <dbReference type="NCBI Taxonomy" id="2980026"/>
    <lineage>
        <taxon>Bacteria</taxon>
        <taxon>Bacillati</taxon>
        <taxon>Bacillota</taxon>
        <taxon>Bacilli</taxon>
        <taxon>Bacillales</taxon>
        <taxon>Bacillaceae</taxon>
        <taxon>Fervidibacillus</taxon>
    </lineage>
</organism>
<dbReference type="EMBL" id="CP106878">
    <property type="protein sequence ID" value="WAA10218.1"/>
    <property type="molecule type" value="Genomic_DNA"/>
</dbReference>
<dbReference type="Proteomes" id="UP001164718">
    <property type="component" value="Chromosome"/>
</dbReference>
<gene>
    <name evidence="1" type="ORF">OE104_02420</name>
</gene>
<dbReference type="KEGG" id="faf:OE104_02420"/>
<reference evidence="1" key="1">
    <citation type="submission" date="2022-09" db="EMBL/GenBank/DDBJ databases">
        <title>Complete Genomes of Fervidibacillus albus and Fervidibacillus halotolerans isolated from tidal flat sediments.</title>
        <authorList>
            <person name="Kwon K.K."/>
            <person name="Yang S.-H."/>
            <person name="Park M.J."/>
            <person name="Oh H.-M."/>
        </authorList>
    </citation>
    <scope>NUCLEOTIDE SEQUENCE</scope>
    <source>
        <strain evidence="1">MEBiC13591</strain>
    </source>
</reference>
<sequence length="152" mass="18117">MKNISYISDFKTWEKEFEFSCPVQVRFYETDMYGHVNNTVPFGYFEYARIEYLKHVGFMEYWTDPENGTIPVVADLQCDFLAEMFFDDRIHVYVKVHELGRSSVDLHYMGKKDDGTLCFTGRGTIVQVNRKTGRPEPWKREMKELLEKRNKN</sequence>
<dbReference type="SUPFAM" id="SSF54637">
    <property type="entry name" value="Thioesterase/thiol ester dehydrase-isomerase"/>
    <property type="match status" value="1"/>
</dbReference>
<protein>
    <submittedName>
        <fullName evidence="1">Acyl-CoA thioesterase</fullName>
    </submittedName>
</protein>
<dbReference type="GO" id="GO:0047617">
    <property type="term" value="F:fatty acyl-CoA hydrolase activity"/>
    <property type="evidence" value="ECO:0007669"/>
    <property type="project" value="TreeGrafter"/>
</dbReference>